<name>A0A9W7LEJ4_9STRA</name>
<reference evidence="4" key="1">
    <citation type="journal article" date="2023" name="Commun. Biol.">
        <title>Genome analysis of Parmales, the sister group of diatoms, reveals the evolutionary specialization of diatoms from phago-mixotrophs to photoautotrophs.</title>
        <authorList>
            <person name="Ban H."/>
            <person name="Sato S."/>
            <person name="Yoshikawa S."/>
            <person name="Yamada K."/>
            <person name="Nakamura Y."/>
            <person name="Ichinomiya M."/>
            <person name="Sato N."/>
            <person name="Blanc-Mathieu R."/>
            <person name="Endo H."/>
            <person name="Kuwata A."/>
            <person name="Ogata H."/>
        </authorList>
    </citation>
    <scope>NUCLEOTIDE SEQUENCE [LARGE SCALE GENOMIC DNA]</scope>
</reference>
<evidence type="ECO:0000313" key="4">
    <source>
        <dbReference type="Proteomes" id="UP001165065"/>
    </source>
</evidence>
<dbReference type="OrthoDB" id="10470393at2759"/>
<comment type="caution">
    <text evidence="3">The sequence shown here is derived from an EMBL/GenBank/DDBJ whole genome shotgun (WGS) entry which is preliminary data.</text>
</comment>
<evidence type="ECO:0000313" key="3">
    <source>
        <dbReference type="EMBL" id="GMI46916.1"/>
    </source>
</evidence>
<organism evidence="3 4">
    <name type="scientific">Triparma columacea</name>
    <dbReference type="NCBI Taxonomy" id="722753"/>
    <lineage>
        <taxon>Eukaryota</taxon>
        <taxon>Sar</taxon>
        <taxon>Stramenopiles</taxon>
        <taxon>Ochrophyta</taxon>
        <taxon>Bolidophyceae</taxon>
        <taxon>Parmales</taxon>
        <taxon>Triparmaceae</taxon>
        <taxon>Triparma</taxon>
    </lineage>
</organism>
<feature type="region of interest" description="Disordered" evidence="2">
    <location>
        <begin position="168"/>
        <end position="195"/>
    </location>
</feature>
<gene>
    <name evidence="3" type="ORF">TrCOL_g9053</name>
</gene>
<evidence type="ECO:0000256" key="1">
    <source>
        <dbReference type="SAM" id="Coils"/>
    </source>
</evidence>
<sequence>MNADINDIRLPYGKESEYLSQTPVMSFGGSSQPAILSQDTRVIIVGNHKTEKDMYIGMQGIVTRAQPLSFRRDYGYQVLLDEGKNIRHFTVDAVVAMKNENTPTNVPTKPPSSTSRLQQLSSHKVPSRGKRKASSMPPRPPSVSICTCNTTLSAPFQETCSLCKENSAPSEGDLHNGETRSFMSTSTDDDSETGMQQMQRKVVELFREKENMEAKMKLKCELLERENREIKENMEAKMKSKCELLERENRELKEKLRKVVGVVAEGESFLKKLKRTVATI</sequence>
<evidence type="ECO:0000256" key="2">
    <source>
        <dbReference type="SAM" id="MobiDB-lite"/>
    </source>
</evidence>
<keyword evidence="4" id="KW-1185">Reference proteome</keyword>
<dbReference type="Proteomes" id="UP001165065">
    <property type="component" value="Unassembled WGS sequence"/>
</dbReference>
<proteinExistence type="predicted"/>
<keyword evidence="1" id="KW-0175">Coiled coil</keyword>
<protein>
    <submittedName>
        <fullName evidence="3">Uncharacterized protein</fullName>
    </submittedName>
</protein>
<accession>A0A9W7LEJ4</accession>
<feature type="region of interest" description="Disordered" evidence="2">
    <location>
        <begin position="100"/>
        <end position="142"/>
    </location>
</feature>
<feature type="compositionally biased region" description="Polar residues" evidence="2">
    <location>
        <begin position="100"/>
        <end position="124"/>
    </location>
</feature>
<dbReference type="AlphaFoldDB" id="A0A9W7LEJ4"/>
<dbReference type="EMBL" id="BRYA01000319">
    <property type="protein sequence ID" value="GMI46916.1"/>
    <property type="molecule type" value="Genomic_DNA"/>
</dbReference>
<feature type="coiled-coil region" evidence="1">
    <location>
        <begin position="195"/>
        <end position="262"/>
    </location>
</feature>